<evidence type="ECO:0000256" key="8">
    <source>
        <dbReference type="ARBA" id="ARBA00022989"/>
    </source>
</evidence>
<evidence type="ECO:0000256" key="5">
    <source>
        <dbReference type="ARBA" id="ARBA00022692"/>
    </source>
</evidence>
<gene>
    <name evidence="12 15" type="primary">mraY</name>
    <name evidence="15" type="ORF">rosag_29970</name>
</gene>
<comment type="similarity">
    <text evidence="2 12">Belongs to the glycosyltransferase 4 family. MraY subfamily.</text>
</comment>
<evidence type="ECO:0000313" key="16">
    <source>
        <dbReference type="Proteomes" id="UP001161325"/>
    </source>
</evidence>
<feature type="transmembrane region" description="Helical" evidence="12">
    <location>
        <begin position="139"/>
        <end position="157"/>
    </location>
</feature>
<name>A0AA37Q530_9BACT</name>
<feature type="transmembrane region" description="Helical" evidence="12">
    <location>
        <begin position="74"/>
        <end position="93"/>
    </location>
</feature>
<comment type="caution">
    <text evidence="15">The sequence shown here is derived from an EMBL/GenBank/DDBJ whole genome shotgun (WGS) entry which is preliminary data.</text>
</comment>
<evidence type="ECO:0000313" key="15">
    <source>
        <dbReference type="EMBL" id="GLC26484.1"/>
    </source>
</evidence>
<dbReference type="EC" id="2.7.8.13" evidence="12 13"/>
<evidence type="ECO:0000256" key="11">
    <source>
        <dbReference type="ARBA" id="ARBA00023316"/>
    </source>
</evidence>
<dbReference type="GO" id="GO:0008963">
    <property type="term" value="F:phospho-N-acetylmuramoyl-pentapeptide-transferase activity"/>
    <property type="evidence" value="ECO:0007669"/>
    <property type="project" value="UniProtKB-UniRule"/>
</dbReference>
<keyword evidence="11 12" id="KW-0961">Cell wall biogenesis/degradation</keyword>
<comment type="subcellular location">
    <subcellularLocation>
        <location evidence="12">Cell membrane</location>
        <topology evidence="12">Multi-pass membrane protein</topology>
    </subcellularLocation>
    <subcellularLocation>
        <location evidence="1">Membrane</location>
        <topology evidence="1">Multi-pass membrane protein</topology>
    </subcellularLocation>
</comment>
<keyword evidence="3 12" id="KW-0132">Cell division</keyword>
<feature type="transmembrane region" description="Helical" evidence="12">
    <location>
        <begin position="177"/>
        <end position="200"/>
    </location>
</feature>
<feature type="binding site" evidence="14">
    <location>
        <position position="205"/>
    </location>
    <ligand>
        <name>Mg(2+)</name>
        <dbReference type="ChEBI" id="CHEBI:18420"/>
    </ligand>
</feature>
<keyword evidence="8 12" id="KW-1133">Transmembrane helix</keyword>
<feature type="transmembrane region" description="Helical" evidence="12">
    <location>
        <begin position="212"/>
        <end position="232"/>
    </location>
</feature>
<dbReference type="InterPro" id="IPR018480">
    <property type="entry name" value="PNAcMuramoyl-5peptid_Trfase_CS"/>
</dbReference>
<dbReference type="RefSeq" id="WP_284350934.1">
    <property type="nucleotide sequence ID" value="NZ_BRXS01000004.1"/>
</dbReference>
<evidence type="ECO:0000256" key="4">
    <source>
        <dbReference type="ARBA" id="ARBA00022679"/>
    </source>
</evidence>
<dbReference type="PANTHER" id="PTHR22926">
    <property type="entry name" value="PHOSPHO-N-ACETYLMURAMOYL-PENTAPEPTIDE-TRANSFERASE"/>
    <property type="match status" value="1"/>
</dbReference>
<dbReference type="PROSITE" id="PS01348">
    <property type="entry name" value="MRAY_2"/>
    <property type="match status" value="1"/>
</dbReference>
<sequence length="383" mass="41962">MLFFFLQPFARDVQLFNLLNYITFRAAGALVTALLIAFVVGPAIVRRLRAMAVHQVVREGTPDTHAGKGTTPTMGGLIILAATVVPVALWGRFDTRGGEYLLVATLVMLWMGGIGFLDDYLKMRQKRLGLKNEGLVERYKLAGQITAGVVLGLYLWLSPLSTLPGASTTLPFFKYMLIVPASAALAWLYVPFVTFILTGASNSVNLTDGLDGLATGLTAIAAATFALFAYVMGRIDTSAYLQIFYLRGAGELTIFCAAIFGACVGFLWWNTFPAQVFMGDTGSLGLGGALGAVAILLKSEFLLLIIGGVFVAETVSVILQRSMFKYRRRRYGLEYAQKHRVFKRAPLHHHFEVDGWPETQVVVRFWILGIFCAILALATLKLR</sequence>
<feature type="transmembrane region" description="Helical" evidence="12">
    <location>
        <begin position="252"/>
        <end position="269"/>
    </location>
</feature>
<dbReference type="GO" id="GO:0008360">
    <property type="term" value="P:regulation of cell shape"/>
    <property type="evidence" value="ECO:0007669"/>
    <property type="project" value="UniProtKB-KW"/>
</dbReference>
<keyword evidence="12" id="KW-1003">Cell membrane</keyword>
<dbReference type="InterPro" id="IPR000715">
    <property type="entry name" value="Glycosyl_transferase_4"/>
</dbReference>
<dbReference type="AlphaFoldDB" id="A0AA37Q530"/>
<evidence type="ECO:0000256" key="9">
    <source>
        <dbReference type="ARBA" id="ARBA00023136"/>
    </source>
</evidence>
<feature type="transmembrane region" description="Helical" evidence="12">
    <location>
        <begin position="99"/>
        <end position="118"/>
    </location>
</feature>
<evidence type="ECO:0000256" key="6">
    <source>
        <dbReference type="ARBA" id="ARBA00022960"/>
    </source>
</evidence>
<keyword evidence="10 12" id="KW-0131">Cell cycle</keyword>
<dbReference type="GO" id="GO:0071555">
    <property type="term" value="P:cell wall organization"/>
    <property type="evidence" value="ECO:0007669"/>
    <property type="project" value="UniProtKB-KW"/>
</dbReference>
<evidence type="ECO:0000256" key="7">
    <source>
        <dbReference type="ARBA" id="ARBA00022984"/>
    </source>
</evidence>
<reference evidence="15" key="1">
    <citation type="submission" date="2022-08" db="EMBL/GenBank/DDBJ databases">
        <title>Draft genome sequencing of Roseisolibacter agri AW1220.</title>
        <authorList>
            <person name="Tobiishi Y."/>
            <person name="Tonouchi A."/>
        </authorList>
    </citation>
    <scope>NUCLEOTIDE SEQUENCE</scope>
    <source>
        <strain evidence="15">AW1220</strain>
    </source>
</reference>
<keyword evidence="12 14" id="KW-0460">Magnesium</keyword>
<feature type="binding site" evidence="14">
    <location>
        <position position="280"/>
    </location>
    <ligand>
        <name>Mg(2+)</name>
        <dbReference type="ChEBI" id="CHEBI:18420"/>
    </ligand>
</feature>
<feature type="transmembrane region" description="Helical" evidence="12">
    <location>
        <begin position="361"/>
        <end position="380"/>
    </location>
</feature>
<evidence type="ECO:0000256" key="14">
    <source>
        <dbReference type="PIRSR" id="PIRSR600715-1"/>
    </source>
</evidence>
<dbReference type="GO" id="GO:0046872">
    <property type="term" value="F:metal ion binding"/>
    <property type="evidence" value="ECO:0007669"/>
    <property type="project" value="UniProtKB-KW"/>
</dbReference>
<keyword evidence="12 14" id="KW-0479">Metal-binding</keyword>
<dbReference type="CDD" id="cd06852">
    <property type="entry name" value="GT_MraY"/>
    <property type="match status" value="1"/>
</dbReference>
<dbReference type="Pfam" id="PF00953">
    <property type="entry name" value="Glycos_transf_4"/>
    <property type="match status" value="1"/>
</dbReference>
<evidence type="ECO:0000256" key="1">
    <source>
        <dbReference type="ARBA" id="ARBA00004141"/>
    </source>
</evidence>
<accession>A0AA37Q530</accession>
<keyword evidence="5 12" id="KW-0812">Transmembrane</keyword>
<evidence type="ECO:0000256" key="13">
    <source>
        <dbReference type="NCBIfam" id="TIGR00445"/>
    </source>
</evidence>
<proteinExistence type="inferred from homology"/>
<feature type="transmembrane region" description="Helical" evidence="12">
    <location>
        <begin position="276"/>
        <end position="295"/>
    </location>
</feature>
<evidence type="ECO:0000256" key="12">
    <source>
        <dbReference type="HAMAP-Rule" id="MF_00038"/>
    </source>
</evidence>
<evidence type="ECO:0000256" key="3">
    <source>
        <dbReference type="ARBA" id="ARBA00022618"/>
    </source>
</evidence>
<organism evidence="15 16">
    <name type="scientific">Roseisolibacter agri</name>
    <dbReference type="NCBI Taxonomy" id="2014610"/>
    <lineage>
        <taxon>Bacteria</taxon>
        <taxon>Pseudomonadati</taxon>
        <taxon>Gemmatimonadota</taxon>
        <taxon>Gemmatimonadia</taxon>
        <taxon>Gemmatimonadales</taxon>
        <taxon>Gemmatimonadaceae</taxon>
        <taxon>Roseisolibacter</taxon>
    </lineage>
</organism>
<evidence type="ECO:0000256" key="2">
    <source>
        <dbReference type="ARBA" id="ARBA00005583"/>
    </source>
</evidence>
<dbReference type="NCBIfam" id="TIGR00445">
    <property type="entry name" value="mraY"/>
    <property type="match status" value="1"/>
</dbReference>
<keyword evidence="9 12" id="KW-0472">Membrane</keyword>
<evidence type="ECO:0000256" key="10">
    <source>
        <dbReference type="ARBA" id="ARBA00023306"/>
    </source>
</evidence>
<dbReference type="GO" id="GO:0009252">
    <property type="term" value="P:peptidoglycan biosynthetic process"/>
    <property type="evidence" value="ECO:0007669"/>
    <property type="project" value="UniProtKB-UniRule"/>
</dbReference>
<comment type="function">
    <text evidence="12">Catalyzes the initial step of the lipid cycle reactions in the biosynthesis of the cell wall peptidoglycan: transfers peptidoglycan precursor phospho-MurNAc-pentapeptide from UDP-MurNAc-pentapeptide onto the lipid carrier undecaprenyl phosphate, yielding undecaprenyl-pyrophosphoryl-MurNAc-pentapeptide, known as lipid I.</text>
</comment>
<keyword evidence="6 12" id="KW-0133">Cell shape</keyword>
<feature type="transmembrane region" description="Helical" evidence="12">
    <location>
        <begin position="22"/>
        <end position="45"/>
    </location>
</feature>
<dbReference type="GO" id="GO:0051301">
    <property type="term" value="P:cell division"/>
    <property type="evidence" value="ECO:0007669"/>
    <property type="project" value="UniProtKB-KW"/>
</dbReference>
<dbReference type="HAMAP" id="MF_00038">
    <property type="entry name" value="MraY"/>
    <property type="match status" value="1"/>
</dbReference>
<comment type="catalytic activity">
    <reaction evidence="12">
        <text>UDP-N-acetyl-alpha-D-muramoyl-L-alanyl-gamma-D-glutamyl-meso-2,6-diaminopimeloyl-D-alanyl-D-alanine + di-trans,octa-cis-undecaprenyl phosphate = di-trans,octa-cis-undecaprenyl diphospho-N-acetyl-alpha-D-muramoyl-L-alanyl-D-glutamyl-meso-2,6-diaminopimeloyl-D-alanyl-D-alanine + UMP</text>
        <dbReference type="Rhea" id="RHEA:28386"/>
        <dbReference type="ChEBI" id="CHEBI:57865"/>
        <dbReference type="ChEBI" id="CHEBI:60392"/>
        <dbReference type="ChEBI" id="CHEBI:61386"/>
        <dbReference type="ChEBI" id="CHEBI:61387"/>
        <dbReference type="EC" id="2.7.8.13"/>
    </reaction>
</comment>
<dbReference type="InterPro" id="IPR003524">
    <property type="entry name" value="PNAcMuramoyl-5peptid_Trfase"/>
</dbReference>
<dbReference type="GO" id="GO:0005886">
    <property type="term" value="C:plasma membrane"/>
    <property type="evidence" value="ECO:0007669"/>
    <property type="project" value="UniProtKB-SubCell"/>
</dbReference>
<keyword evidence="4 12" id="KW-0808">Transferase</keyword>
<comment type="pathway">
    <text evidence="12">Cell wall biogenesis; peptidoglycan biosynthesis.</text>
</comment>
<protein>
    <recommendedName>
        <fullName evidence="12 13">Phospho-N-acetylmuramoyl-pentapeptide-transferase</fullName>
        <ecNumber evidence="12 13">2.7.8.13</ecNumber>
    </recommendedName>
    <alternativeName>
        <fullName evidence="12">UDP-MurNAc-pentapeptide phosphotransferase</fullName>
    </alternativeName>
</protein>
<dbReference type="EMBL" id="BRXS01000004">
    <property type="protein sequence ID" value="GLC26484.1"/>
    <property type="molecule type" value="Genomic_DNA"/>
</dbReference>
<dbReference type="Proteomes" id="UP001161325">
    <property type="component" value="Unassembled WGS sequence"/>
</dbReference>
<keyword evidence="16" id="KW-1185">Reference proteome</keyword>
<dbReference type="PROSITE" id="PS01347">
    <property type="entry name" value="MRAY_1"/>
    <property type="match status" value="1"/>
</dbReference>
<feature type="transmembrane region" description="Helical" evidence="12">
    <location>
        <begin position="301"/>
        <end position="319"/>
    </location>
</feature>
<dbReference type="PANTHER" id="PTHR22926:SF5">
    <property type="entry name" value="PHOSPHO-N-ACETYLMURAMOYL-PENTAPEPTIDE-TRANSFERASE HOMOLOG"/>
    <property type="match status" value="1"/>
</dbReference>
<comment type="cofactor">
    <cofactor evidence="12 14">
        <name>Mg(2+)</name>
        <dbReference type="ChEBI" id="CHEBI:18420"/>
    </cofactor>
</comment>
<keyword evidence="7 12" id="KW-0573">Peptidoglycan synthesis</keyword>